<gene>
    <name evidence="3" type="primary">LOC117575047</name>
</gene>
<feature type="region of interest" description="Disordered" evidence="1">
    <location>
        <begin position="154"/>
        <end position="261"/>
    </location>
</feature>
<name>A0A6P8XF69_DROAB</name>
<evidence type="ECO:0000313" key="2">
    <source>
        <dbReference type="Proteomes" id="UP000515160"/>
    </source>
</evidence>
<proteinExistence type="predicted"/>
<reference evidence="3" key="1">
    <citation type="submission" date="2025-08" db="UniProtKB">
        <authorList>
            <consortium name="RefSeq"/>
        </authorList>
    </citation>
    <scope>IDENTIFICATION</scope>
    <source>
        <strain evidence="3">15112-1751.03</strain>
        <tissue evidence="3">Whole Adult</tissue>
    </source>
</reference>
<dbReference type="RefSeq" id="XP_034115021.1">
    <property type="nucleotide sequence ID" value="XM_034259130.2"/>
</dbReference>
<feature type="compositionally biased region" description="Basic residues" evidence="1">
    <location>
        <begin position="242"/>
        <end position="261"/>
    </location>
</feature>
<protein>
    <submittedName>
        <fullName evidence="3">Uncharacterized protein LOC117575047</fullName>
    </submittedName>
</protein>
<feature type="compositionally biased region" description="Low complexity" evidence="1">
    <location>
        <begin position="169"/>
        <end position="178"/>
    </location>
</feature>
<dbReference type="AlphaFoldDB" id="A0A6P8XF69"/>
<accession>A0A6P8XF69</accession>
<keyword evidence="2" id="KW-1185">Reference proteome</keyword>
<evidence type="ECO:0000256" key="1">
    <source>
        <dbReference type="SAM" id="MobiDB-lite"/>
    </source>
</evidence>
<dbReference type="GeneID" id="117575047"/>
<sequence length="261" mass="29947">MAWAPSTDFENDLVDMQTDRNFIHGQLAYDAAKRTYCRELTPRPKSTYEYLEKREKSSQEFEKQYGSRTKDISDSLAMMQRIQEIAGTKKLGEHATMADWEDRSTAEHEVIAMMRHYGYQSCADGSMGKLGEYDDRLPKDKILIIRKGRESFPLITDPNYFGPGRRRNSTNTSSSGSTIYTDPNSSIETDSNAIYGSVTSRLDDTNSSQDDDIEIPYKLLESSDEQPEQAKEQIPKPNTNNRPKRRPRSSQKERKRAQKSM</sequence>
<dbReference type="Proteomes" id="UP000515160">
    <property type="component" value="Chromosome 2R"/>
</dbReference>
<evidence type="ECO:0000313" key="3">
    <source>
        <dbReference type="RefSeq" id="XP_034115021.1"/>
    </source>
</evidence>
<organism evidence="2 3">
    <name type="scientific">Drosophila albomicans</name>
    <name type="common">Fruit fly</name>
    <dbReference type="NCBI Taxonomy" id="7291"/>
    <lineage>
        <taxon>Eukaryota</taxon>
        <taxon>Metazoa</taxon>
        <taxon>Ecdysozoa</taxon>
        <taxon>Arthropoda</taxon>
        <taxon>Hexapoda</taxon>
        <taxon>Insecta</taxon>
        <taxon>Pterygota</taxon>
        <taxon>Neoptera</taxon>
        <taxon>Endopterygota</taxon>
        <taxon>Diptera</taxon>
        <taxon>Brachycera</taxon>
        <taxon>Muscomorpha</taxon>
        <taxon>Ephydroidea</taxon>
        <taxon>Drosophilidae</taxon>
        <taxon>Drosophila</taxon>
    </lineage>
</organism>
<feature type="compositionally biased region" description="Polar residues" evidence="1">
    <location>
        <begin position="179"/>
        <end position="208"/>
    </location>
</feature>
<dbReference type="OrthoDB" id="8054940at2759"/>